<name>A0A7R8X8I6_9CRUS</name>
<protein>
    <recommendedName>
        <fullName evidence="4">UPAR/Ly6 domain-containing protein</fullName>
    </recommendedName>
</protein>
<gene>
    <name evidence="2" type="ORF">DSTB1V02_LOCUS4744</name>
</gene>
<dbReference type="EMBL" id="CAJPEV010000728">
    <property type="protein sequence ID" value="CAG0887954.1"/>
    <property type="molecule type" value="Genomic_DNA"/>
</dbReference>
<dbReference type="EMBL" id="LR900245">
    <property type="protein sequence ID" value="CAD7244858.1"/>
    <property type="molecule type" value="Genomic_DNA"/>
</dbReference>
<evidence type="ECO:0000313" key="2">
    <source>
        <dbReference type="EMBL" id="CAD7244858.1"/>
    </source>
</evidence>
<evidence type="ECO:0000313" key="3">
    <source>
        <dbReference type="Proteomes" id="UP000677054"/>
    </source>
</evidence>
<feature type="chain" id="PRO_5036402444" description="UPAR/Ly6 domain-containing protein" evidence="1">
    <location>
        <begin position="25"/>
        <end position="163"/>
    </location>
</feature>
<dbReference type="AlphaFoldDB" id="A0A7R8X8I6"/>
<keyword evidence="1" id="KW-0732">Signal</keyword>
<sequence>MHCWSSIFSSLVVLLVLQGERVNGLTCYTCVETAMTGMCNQEHLMPTPCQGINLGGEKWYCVTGYNIEGRIVYASCIPAHEGGCRNIELLEIFGVTKACLCDEDLCNKPSTAIRPTPPIPTTTQRTPHLTKPLKGQGPSYLMPPHLLHLSALSFLMVMFHGMQ</sequence>
<feature type="signal peptide" evidence="1">
    <location>
        <begin position="1"/>
        <end position="24"/>
    </location>
</feature>
<organism evidence="2">
    <name type="scientific">Darwinula stevensoni</name>
    <dbReference type="NCBI Taxonomy" id="69355"/>
    <lineage>
        <taxon>Eukaryota</taxon>
        <taxon>Metazoa</taxon>
        <taxon>Ecdysozoa</taxon>
        <taxon>Arthropoda</taxon>
        <taxon>Crustacea</taxon>
        <taxon>Oligostraca</taxon>
        <taxon>Ostracoda</taxon>
        <taxon>Podocopa</taxon>
        <taxon>Podocopida</taxon>
        <taxon>Darwinulocopina</taxon>
        <taxon>Darwinuloidea</taxon>
        <taxon>Darwinulidae</taxon>
        <taxon>Darwinula</taxon>
    </lineage>
</organism>
<evidence type="ECO:0008006" key="4">
    <source>
        <dbReference type="Google" id="ProtNLM"/>
    </source>
</evidence>
<proteinExistence type="predicted"/>
<keyword evidence="3" id="KW-1185">Reference proteome</keyword>
<evidence type="ECO:0000256" key="1">
    <source>
        <dbReference type="SAM" id="SignalP"/>
    </source>
</evidence>
<accession>A0A7R8X8I6</accession>
<dbReference type="Proteomes" id="UP000677054">
    <property type="component" value="Unassembled WGS sequence"/>
</dbReference>
<reference evidence="2" key="1">
    <citation type="submission" date="2020-11" db="EMBL/GenBank/DDBJ databases">
        <authorList>
            <person name="Tran Van P."/>
        </authorList>
    </citation>
    <scope>NUCLEOTIDE SEQUENCE</scope>
</reference>